<feature type="transmembrane region" description="Helical" evidence="2">
    <location>
        <begin position="213"/>
        <end position="235"/>
    </location>
</feature>
<keyword evidence="2" id="KW-0472">Membrane</keyword>
<evidence type="ECO:0000313" key="6">
    <source>
        <dbReference type="Proteomes" id="UP000471126"/>
    </source>
</evidence>
<feature type="domain" description="SGNH" evidence="4">
    <location>
        <begin position="451"/>
        <end position="680"/>
    </location>
</feature>
<evidence type="ECO:0000259" key="4">
    <source>
        <dbReference type="Pfam" id="PF19040"/>
    </source>
</evidence>
<feature type="transmembrane region" description="Helical" evidence="2">
    <location>
        <begin position="24"/>
        <end position="41"/>
    </location>
</feature>
<dbReference type="InterPro" id="IPR043968">
    <property type="entry name" value="SGNH"/>
</dbReference>
<dbReference type="Pfam" id="PF01757">
    <property type="entry name" value="Acyl_transf_3"/>
    <property type="match status" value="1"/>
</dbReference>
<name>A0A6P0GE12_9ACTN</name>
<keyword evidence="5" id="KW-0012">Acyltransferase</keyword>
<keyword evidence="2" id="KW-0812">Transmembrane</keyword>
<feature type="transmembrane region" description="Helical" evidence="2">
    <location>
        <begin position="47"/>
        <end position="66"/>
    </location>
</feature>
<protein>
    <submittedName>
        <fullName evidence="5">Acyltransferase</fullName>
    </submittedName>
</protein>
<evidence type="ECO:0000313" key="5">
    <source>
        <dbReference type="EMBL" id="NEM04959.1"/>
    </source>
</evidence>
<organism evidence="5 6">
    <name type="scientific">Geodermatophilus normandii</name>
    <dbReference type="NCBI Taxonomy" id="1137989"/>
    <lineage>
        <taxon>Bacteria</taxon>
        <taxon>Bacillati</taxon>
        <taxon>Actinomycetota</taxon>
        <taxon>Actinomycetes</taxon>
        <taxon>Geodermatophilales</taxon>
        <taxon>Geodermatophilaceae</taxon>
        <taxon>Geodermatophilus</taxon>
    </lineage>
</organism>
<dbReference type="Pfam" id="PF19040">
    <property type="entry name" value="SGNH"/>
    <property type="match status" value="1"/>
</dbReference>
<dbReference type="InterPro" id="IPR002656">
    <property type="entry name" value="Acyl_transf_3_dom"/>
</dbReference>
<dbReference type="GO" id="GO:0016020">
    <property type="term" value="C:membrane"/>
    <property type="evidence" value="ECO:0007669"/>
    <property type="project" value="TreeGrafter"/>
</dbReference>
<evidence type="ECO:0000256" key="1">
    <source>
        <dbReference type="SAM" id="MobiDB-lite"/>
    </source>
</evidence>
<feature type="transmembrane region" description="Helical" evidence="2">
    <location>
        <begin position="155"/>
        <end position="174"/>
    </location>
</feature>
<dbReference type="PANTHER" id="PTHR23028:SF53">
    <property type="entry name" value="ACYL_TRANSF_3 DOMAIN-CONTAINING PROTEIN"/>
    <property type="match status" value="1"/>
</dbReference>
<evidence type="ECO:0000259" key="3">
    <source>
        <dbReference type="Pfam" id="PF01757"/>
    </source>
</evidence>
<proteinExistence type="predicted"/>
<feature type="transmembrane region" description="Helical" evidence="2">
    <location>
        <begin position="373"/>
        <end position="395"/>
    </location>
</feature>
<comment type="caution">
    <text evidence="5">The sequence shown here is derived from an EMBL/GenBank/DDBJ whole genome shotgun (WGS) entry which is preliminary data.</text>
</comment>
<dbReference type="Proteomes" id="UP000471126">
    <property type="component" value="Unassembled WGS sequence"/>
</dbReference>
<feature type="transmembrane region" description="Helical" evidence="2">
    <location>
        <begin position="307"/>
        <end position="327"/>
    </location>
</feature>
<dbReference type="InterPro" id="IPR050879">
    <property type="entry name" value="Acyltransferase_3"/>
</dbReference>
<feature type="transmembrane region" description="Helical" evidence="2">
    <location>
        <begin position="333"/>
        <end position="352"/>
    </location>
</feature>
<feature type="transmembrane region" description="Helical" evidence="2">
    <location>
        <begin position="87"/>
        <end position="106"/>
    </location>
</feature>
<dbReference type="GO" id="GO:0016747">
    <property type="term" value="F:acyltransferase activity, transferring groups other than amino-acyl groups"/>
    <property type="evidence" value="ECO:0007669"/>
    <property type="project" value="InterPro"/>
</dbReference>
<gene>
    <name evidence="5" type="ORF">GCU54_02830</name>
</gene>
<feature type="region of interest" description="Disordered" evidence="1">
    <location>
        <begin position="1"/>
        <end position="20"/>
    </location>
</feature>
<accession>A0A6P0GE12</accession>
<feature type="transmembrane region" description="Helical" evidence="2">
    <location>
        <begin position="242"/>
        <end position="262"/>
    </location>
</feature>
<dbReference type="AlphaFoldDB" id="A0A6P0GE12"/>
<feature type="domain" description="Acyltransferase 3" evidence="3">
    <location>
        <begin position="22"/>
        <end position="352"/>
    </location>
</feature>
<keyword evidence="2" id="KW-1133">Transmembrane helix</keyword>
<evidence type="ECO:0000256" key="2">
    <source>
        <dbReference type="SAM" id="Phobius"/>
    </source>
</evidence>
<dbReference type="GO" id="GO:0009103">
    <property type="term" value="P:lipopolysaccharide biosynthetic process"/>
    <property type="evidence" value="ECO:0007669"/>
    <property type="project" value="TreeGrafter"/>
</dbReference>
<keyword evidence="5" id="KW-0808">Transferase</keyword>
<dbReference type="RefSeq" id="WP_163475167.1">
    <property type="nucleotide sequence ID" value="NZ_JAAGWE010000006.1"/>
</dbReference>
<dbReference type="PANTHER" id="PTHR23028">
    <property type="entry name" value="ACETYLTRANSFERASE"/>
    <property type="match status" value="1"/>
</dbReference>
<reference evidence="5 6" key="1">
    <citation type="submission" date="2019-12" db="EMBL/GenBank/DDBJ databases">
        <title>WGS of CPCC 203550 I12A-02606.</title>
        <authorList>
            <person name="Jiang Z."/>
        </authorList>
    </citation>
    <scope>NUCLEOTIDE SEQUENCE [LARGE SCALE GENOMIC DNA]</scope>
    <source>
        <strain evidence="5 6">I12A-02606</strain>
    </source>
</reference>
<sequence>MSVQIQQTPATRSRPARRARRPEIDGLRAVAVALVVLYHVTTGRVSGGVDVFLVLSGFFLVPTLAGQFRRTGRVRPLAAVARTLSRLVPLAALVLAVTAVVSAWVVPMSRWPEIAAHLLSSVTFTENVRLVHEAVDYNASNAAASPVQQFWSLSVQVQVLLAVPLVVAAGGAVLHRLGLGPLARPVLIAAVSAVTAASLAWSVASTAEDQQAAYFSTLPRLWELGVGALVALVLAGVRPGRWLARLLGWGGLLALVACGAVLDGAHTFPGWQASWPVLCAVAVVVAADAGGRFGVHRLLTLPPVQWLGARSYALYLWHWPVLVLYLVHSERESPSAAGAVAVVGLSFVLAAVTHGLVERPAGDRLRAGRPAAALLAVAACTVPVGATGALATAWFDRQAARTAQMVEDPAYPGAVALAGSDVRTGGVTGVDPIPPATVIRDDWPSLPGSTCATDEEVLDPVPAVTEICRQGPDDSAHRVVVVGDSHAAEWLVPFGLLGERNDWQVFSIVRGGCNLSTESEFIQEGWPDFAECAAWRARLVDHIVALRPDLVVSLGTRTAPGPEKEVLPPGFVAAWQQLSDAGIRVIGLRDNPRHEQDVPECLDRAPDDSTACTVARTDVYADEVLEEAAETLPPGVELLDTSSYFCTDVVCPAVVGNVRVYMDSHHVTSTYMRTVTPLLERDLLRMTGW</sequence>
<feature type="transmembrane region" description="Helical" evidence="2">
    <location>
        <begin position="186"/>
        <end position="207"/>
    </location>
</feature>
<dbReference type="EMBL" id="JAAGWE010000006">
    <property type="protein sequence ID" value="NEM04959.1"/>
    <property type="molecule type" value="Genomic_DNA"/>
</dbReference>